<reference evidence="2 3" key="1">
    <citation type="journal article" date="2014" name="FEMS Microbiol. Ecol.">
        <title>Sphaerotilus natans encrusted with nanoball-shaped Fe(III) oxide minerals formed by nitrate-reducing mixotrophic Fe(II) oxidation.</title>
        <authorList>
            <person name="Park S."/>
            <person name="Kim D.H."/>
            <person name="Lee J.H."/>
            <person name="Hur H.G."/>
        </authorList>
    </citation>
    <scope>NUCLEOTIDE SEQUENCE [LARGE SCALE GENOMIC DNA]</scope>
    <source>
        <strain evidence="2 3">DSM 6575</strain>
    </source>
</reference>
<dbReference type="eggNOG" id="COG3472">
    <property type="taxonomic scope" value="Bacteria"/>
</dbReference>
<dbReference type="Proteomes" id="UP000026714">
    <property type="component" value="Unassembled WGS sequence"/>
</dbReference>
<dbReference type="RefSeq" id="WP_081838064.1">
    <property type="nucleotide sequence ID" value="NZ_AZRA01000047.1"/>
</dbReference>
<sequence>MRTVTYSLLQFLVEARRGSFVVPRFQRPFVWNHAQVKLLVDSISRNYPIGSLLLLRETDPKDPFLSARPIEAIIGNSENSENSVSDDSIEATFLPAFYYVLDGQQRLTSLVRVFLQAARDSVYYFDLDKMLEMESGDKNASAWVVRRDVGKRLSSRYIRSDAIEDDERCMVLVQEYFESHYDPLKGDRSAQRKAVAKVNRVFETMRNYQLPLVVVDRRDSTEAICRIFETINSTGTRLTTFDLAVARFFPKPDLHDLWQQSKQKYDILERFGAEGERVLQIVAIVSGYEGKSYVEPTRSTLLNLTKQEISDKWDECADALAKALRWVENLGAVPGILSNDALLVPLAYFLHNISDSWRTQNPGYGVILQRWYYANSLQKGARQASNYKIGQAVAALHKWLMEGVVPEIPKIMISEAELLRLGKTDARYQAILSIIRWKGGNDLWTEEALDPDDVEDHHIFPAAMAKRDGIPRKLLDSVSNRMLVSRVTNRNLSDRPPVDYLKKLIKEAEKNGMLAAKIDIMRNACIPVDDDLEGFYSLLEPVRVGVFLERRAKLMIERLGLVLGDSLDKSNASAQSDFDEEDD</sequence>
<dbReference type="InterPro" id="IPR004919">
    <property type="entry name" value="GmrSD_N"/>
</dbReference>
<dbReference type="STRING" id="34103.SAMN05421778_104209"/>
<evidence type="ECO:0000313" key="2">
    <source>
        <dbReference type="EMBL" id="KDB52560.1"/>
    </source>
</evidence>
<evidence type="ECO:0000313" key="3">
    <source>
        <dbReference type="Proteomes" id="UP000026714"/>
    </source>
</evidence>
<dbReference type="AlphaFoldDB" id="A0A059KMJ8"/>
<dbReference type="PANTHER" id="PTHR37292:SF2">
    <property type="entry name" value="DUF262 DOMAIN-CONTAINING PROTEIN"/>
    <property type="match status" value="1"/>
</dbReference>
<feature type="domain" description="GmrSD restriction endonucleases N-terminal" evidence="1">
    <location>
        <begin position="11"/>
        <end position="249"/>
    </location>
</feature>
<accession>A0A059KMJ8</accession>
<dbReference type="PANTHER" id="PTHR37292">
    <property type="entry name" value="VNG6097C"/>
    <property type="match status" value="1"/>
</dbReference>
<dbReference type="PATRIC" id="fig|1286631.3.peg.1751"/>
<name>A0A059KMJ8_9BURK</name>
<dbReference type="eggNOG" id="COG1479">
    <property type="taxonomic scope" value="Bacteria"/>
</dbReference>
<dbReference type="Pfam" id="PF03235">
    <property type="entry name" value="GmrSD_N"/>
    <property type="match status" value="1"/>
</dbReference>
<gene>
    <name evidence="2" type="ORF">X805_17800</name>
</gene>
<protein>
    <recommendedName>
        <fullName evidence="1">GmrSD restriction endonucleases N-terminal domain-containing protein</fullName>
    </recommendedName>
</protein>
<comment type="caution">
    <text evidence="2">The sequence shown here is derived from an EMBL/GenBank/DDBJ whole genome shotgun (WGS) entry which is preliminary data.</text>
</comment>
<proteinExistence type="predicted"/>
<organism evidence="2 3">
    <name type="scientific">Sphaerotilus natans subsp. natans DSM 6575</name>
    <dbReference type="NCBI Taxonomy" id="1286631"/>
    <lineage>
        <taxon>Bacteria</taxon>
        <taxon>Pseudomonadati</taxon>
        <taxon>Pseudomonadota</taxon>
        <taxon>Betaproteobacteria</taxon>
        <taxon>Burkholderiales</taxon>
        <taxon>Sphaerotilaceae</taxon>
        <taxon>Sphaerotilus</taxon>
    </lineage>
</organism>
<evidence type="ECO:0000259" key="1">
    <source>
        <dbReference type="Pfam" id="PF03235"/>
    </source>
</evidence>
<dbReference type="EMBL" id="AZRA01000047">
    <property type="protein sequence ID" value="KDB52560.1"/>
    <property type="molecule type" value="Genomic_DNA"/>
</dbReference>
<keyword evidence="3" id="KW-1185">Reference proteome</keyword>